<keyword evidence="8" id="KW-1185">Reference proteome</keyword>
<comment type="caution">
    <text evidence="7">The sequence shown here is derived from an EMBL/GenBank/DDBJ whole genome shotgun (WGS) entry which is preliminary data.</text>
</comment>
<dbReference type="InterPro" id="IPR001123">
    <property type="entry name" value="LeuE-type"/>
</dbReference>
<dbReference type="Pfam" id="PF01810">
    <property type="entry name" value="LysE"/>
    <property type="match status" value="1"/>
</dbReference>
<evidence type="ECO:0000256" key="1">
    <source>
        <dbReference type="ARBA" id="ARBA00004651"/>
    </source>
</evidence>
<evidence type="ECO:0000256" key="3">
    <source>
        <dbReference type="ARBA" id="ARBA00022692"/>
    </source>
</evidence>
<accession>A0ABS8KRP1</accession>
<dbReference type="Proteomes" id="UP001198862">
    <property type="component" value="Unassembled WGS sequence"/>
</dbReference>
<feature type="transmembrane region" description="Helical" evidence="6">
    <location>
        <begin position="41"/>
        <end position="63"/>
    </location>
</feature>
<keyword evidence="2" id="KW-1003">Cell membrane</keyword>
<evidence type="ECO:0000256" key="5">
    <source>
        <dbReference type="ARBA" id="ARBA00023136"/>
    </source>
</evidence>
<evidence type="ECO:0000256" key="4">
    <source>
        <dbReference type="ARBA" id="ARBA00022989"/>
    </source>
</evidence>
<dbReference type="EMBL" id="JAJISD010000002">
    <property type="protein sequence ID" value="MCC8428743.1"/>
    <property type="molecule type" value="Genomic_DNA"/>
</dbReference>
<comment type="subcellular location">
    <subcellularLocation>
        <location evidence="1">Cell membrane</location>
        <topology evidence="1">Multi-pass membrane protein</topology>
    </subcellularLocation>
</comment>
<gene>
    <name evidence="7" type="ORF">LJ725_07200</name>
</gene>
<protein>
    <submittedName>
        <fullName evidence="7">LysE family transporter</fullName>
    </submittedName>
</protein>
<organism evidence="7 8">
    <name type="scientific">Reyranella aquatilis</name>
    <dbReference type="NCBI Taxonomy" id="2035356"/>
    <lineage>
        <taxon>Bacteria</taxon>
        <taxon>Pseudomonadati</taxon>
        <taxon>Pseudomonadota</taxon>
        <taxon>Alphaproteobacteria</taxon>
        <taxon>Hyphomicrobiales</taxon>
        <taxon>Reyranellaceae</taxon>
        <taxon>Reyranella</taxon>
    </lineage>
</organism>
<feature type="transmembrane region" description="Helical" evidence="6">
    <location>
        <begin position="137"/>
        <end position="158"/>
    </location>
</feature>
<name>A0ABS8KRP1_9HYPH</name>
<keyword evidence="5 6" id="KW-0472">Membrane</keyword>
<feature type="transmembrane region" description="Helical" evidence="6">
    <location>
        <begin position="170"/>
        <end position="186"/>
    </location>
</feature>
<evidence type="ECO:0000313" key="7">
    <source>
        <dbReference type="EMBL" id="MCC8428743.1"/>
    </source>
</evidence>
<sequence length="187" mass="18939">MLLSLLVASLLVMGSPGPSTISVTAVGAAFGLRRSIAYTSGLIAGTILVLLAVATGMMAMLLALPRIAPVLLVASVGYILYLAVRIATAPPLARHDASHDAPSFGGGFLLALANPKAYVAIAAVFVGSGLPASLKVAVLAAMVVLIHGAWLAAGAAFARVLRDPVWSRRVNLSLAVALVAATVYSLT</sequence>
<proteinExistence type="predicted"/>
<dbReference type="RefSeq" id="WP_230549951.1">
    <property type="nucleotide sequence ID" value="NZ_JAJISD010000002.1"/>
</dbReference>
<evidence type="ECO:0000313" key="8">
    <source>
        <dbReference type="Proteomes" id="UP001198862"/>
    </source>
</evidence>
<evidence type="ECO:0000256" key="6">
    <source>
        <dbReference type="SAM" id="Phobius"/>
    </source>
</evidence>
<feature type="transmembrane region" description="Helical" evidence="6">
    <location>
        <begin position="70"/>
        <end position="88"/>
    </location>
</feature>
<keyword evidence="4 6" id="KW-1133">Transmembrane helix</keyword>
<feature type="transmembrane region" description="Helical" evidence="6">
    <location>
        <begin position="108"/>
        <end position="130"/>
    </location>
</feature>
<reference evidence="7 8" key="1">
    <citation type="submission" date="2021-11" db="EMBL/GenBank/DDBJ databases">
        <authorList>
            <person name="Lee D.-H."/>
            <person name="Kim S.-B."/>
        </authorList>
    </citation>
    <scope>NUCLEOTIDE SEQUENCE [LARGE SCALE GENOMIC DNA]</scope>
    <source>
        <strain evidence="7 8">KCTC 52223</strain>
    </source>
</reference>
<keyword evidence="3 6" id="KW-0812">Transmembrane</keyword>
<evidence type="ECO:0000256" key="2">
    <source>
        <dbReference type="ARBA" id="ARBA00022475"/>
    </source>
</evidence>